<dbReference type="InterPro" id="IPR052716">
    <property type="entry name" value="MOSC_domain"/>
</dbReference>
<gene>
    <name evidence="2" type="ORF">Rleg9DRAFT_6093</name>
</gene>
<accession>I9NGL7</accession>
<dbReference type="AlphaFoldDB" id="I9NGL7"/>
<dbReference type="SUPFAM" id="SSF50800">
    <property type="entry name" value="PK beta-barrel domain-like"/>
    <property type="match status" value="1"/>
</dbReference>
<evidence type="ECO:0000259" key="1">
    <source>
        <dbReference type="PROSITE" id="PS51340"/>
    </source>
</evidence>
<dbReference type="Pfam" id="PF03473">
    <property type="entry name" value="MOSC"/>
    <property type="match status" value="1"/>
</dbReference>
<sequence length="188" mass="21574">MRNPVIHLPNANKRELVKMRKTDSMDQLLDNVVWQGAVCFLHKTPRAFLPMRSFESLTLIAGRGIEGDRYLIGNEAGFYSHKPEEGRQVTLFEMEALEAIKRDYAIEFRPEEHRRNITVRGVPLNHLVFKRFRVGACLLEATRLSTPCRHIEEILGKPVFDPMVHRSGLNCRIIEGGEVRVGDIVRPC</sequence>
<protein>
    <recommendedName>
        <fullName evidence="1">MOSC domain-containing protein</fullName>
    </recommendedName>
</protein>
<name>I9NGL7_RHILT</name>
<dbReference type="GO" id="GO:0003824">
    <property type="term" value="F:catalytic activity"/>
    <property type="evidence" value="ECO:0007669"/>
    <property type="project" value="InterPro"/>
</dbReference>
<evidence type="ECO:0000313" key="2">
    <source>
        <dbReference type="EMBL" id="EJB07109.1"/>
    </source>
</evidence>
<dbReference type="GO" id="GO:0030151">
    <property type="term" value="F:molybdenum ion binding"/>
    <property type="evidence" value="ECO:0007669"/>
    <property type="project" value="InterPro"/>
</dbReference>
<dbReference type="PANTHER" id="PTHR36930:SF1">
    <property type="entry name" value="MOSC DOMAIN-CONTAINING PROTEIN"/>
    <property type="match status" value="1"/>
</dbReference>
<dbReference type="GO" id="GO:0030170">
    <property type="term" value="F:pyridoxal phosphate binding"/>
    <property type="evidence" value="ECO:0007669"/>
    <property type="project" value="InterPro"/>
</dbReference>
<reference evidence="2 3" key="1">
    <citation type="submission" date="2012-02" db="EMBL/GenBank/DDBJ databases">
        <title>Improved High-Quality Draft Sequence of Rhizobium leguminosarum bv. trifolii WSM597.</title>
        <authorList>
            <consortium name="US DOE Joint Genome Institute"/>
            <person name="Lucas S."/>
            <person name="Han J."/>
            <person name="Lapidus A."/>
            <person name="Cheng J.-F."/>
            <person name="Goodwin L."/>
            <person name="Pitluck S."/>
            <person name="Peters L."/>
            <person name="Ovchinnikova G."/>
            <person name="Held B."/>
            <person name="Detter J.C."/>
            <person name="Han C."/>
            <person name="Tapia R."/>
            <person name="Land M."/>
            <person name="Hauser L."/>
            <person name="Kyrpides N."/>
            <person name="Ivanova N."/>
            <person name="Pagani I."/>
            <person name="Brau L."/>
            <person name="Yates R."/>
            <person name="O'Hara G."/>
            <person name="Rui T."/>
            <person name="Howieson J."/>
            <person name="Reeve W."/>
            <person name="Woyke T."/>
        </authorList>
    </citation>
    <scope>NUCLEOTIDE SEQUENCE [LARGE SCALE GENOMIC DNA]</scope>
    <source>
        <strain evidence="2 3">WSM597</strain>
    </source>
</reference>
<feature type="domain" description="MOSC" evidence="1">
    <location>
        <begin position="52"/>
        <end position="188"/>
    </location>
</feature>
<organism evidence="2 3">
    <name type="scientific">Rhizobium leguminosarum bv. trifolii WSM597</name>
    <dbReference type="NCBI Taxonomy" id="754764"/>
    <lineage>
        <taxon>Bacteria</taxon>
        <taxon>Pseudomonadati</taxon>
        <taxon>Pseudomonadota</taxon>
        <taxon>Alphaproteobacteria</taxon>
        <taxon>Hyphomicrobiales</taxon>
        <taxon>Rhizobiaceae</taxon>
        <taxon>Rhizobium/Agrobacterium group</taxon>
        <taxon>Rhizobium</taxon>
    </lineage>
</organism>
<dbReference type="EMBL" id="JH719381">
    <property type="protein sequence ID" value="EJB07109.1"/>
    <property type="molecule type" value="Genomic_DNA"/>
</dbReference>
<dbReference type="PANTHER" id="PTHR36930">
    <property type="entry name" value="METAL-SULFUR CLUSTER BIOSYNTHESIS PROTEINS YUAD-RELATED"/>
    <property type="match status" value="1"/>
</dbReference>
<dbReference type="Gene3D" id="2.40.33.20">
    <property type="entry name" value="PK beta-barrel domain-like"/>
    <property type="match status" value="1"/>
</dbReference>
<dbReference type="InterPro" id="IPR005302">
    <property type="entry name" value="MoCF_Sase_C"/>
</dbReference>
<dbReference type="PROSITE" id="PS51340">
    <property type="entry name" value="MOSC"/>
    <property type="match status" value="1"/>
</dbReference>
<proteinExistence type="predicted"/>
<dbReference type="HOGENOM" id="CLU_104911_0_0_5"/>
<dbReference type="InterPro" id="IPR011037">
    <property type="entry name" value="Pyrv_Knase-like_insert_dom_sf"/>
</dbReference>
<dbReference type="Proteomes" id="UP000005092">
    <property type="component" value="Unassembled WGS sequence"/>
</dbReference>
<evidence type="ECO:0000313" key="3">
    <source>
        <dbReference type="Proteomes" id="UP000005092"/>
    </source>
</evidence>